<reference evidence="5 6" key="1">
    <citation type="submission" date="2020-04" db="EMBL/GenBank/DDBJ databases">
        <title>Characterization and engineering of Streptomyces griseofuscus DSM40191 as a potential heterologous host for expression of BGCs.</title>
        <authorList>
            <person name="Gren T."/>
            <person name="Whitford C.M."/>
            <person name="Mohite O.S."/>
            <person name="Joergensen T.S."/>
            <person name="Nielsen J.B."/>
            <person name="Lee S.Y."/>
            <person name="Weber T."/>
        </authorList>
    </citation>
    <scope>NUCLEOTIDE SEQUENCE [LARGE SCALE GENOMIC DNA]</scope>
    <source>
        <strain evidence="5 6">DSM 40191</strain>
    </source>
</reference>
<feature type="domain" description="UDP-glucose/GDP-mannose dehydrogenase C-terminal" evidence="4">
    <location>
        <begin position="326"/>
        <end position="425"/>
    </location>
</feature>
<dbReference type="SUPFAM" id="SSF48179">
    <property type="entry name" value="6-phosphogluconate dehydrogenase C-terminal domain-like"/>
    <property type="match status" value="1"/>
</dbReference>
<dbReference type="InterPro" id="IPR014026">
    <property type="entry name" value="UDP-Glc/GDP-Man_DH_dimer"/>
</dbReference>
<dbReference type="InterPro" id="IPR014027">
    <property type="entry name" value="UDP-Glc/GDP-Man_DH_C"/>
</dbReference>
<dbReference type="PANTHER" id="PTHR43491:SF1">
    <property type="entry name" value="UDP-N-ACETYL-D-MANNOSAMINE DEHYDROGENASE"/>
    <property type="match status" value="1"/>
</dbReference>
<dbReference type="NCBIfam" id="TIGR03026">
    <property type="entry name" value="NDP-sugDHase"/>
    <property type="match status" value="1"/>
</dbReference>
<dbReference type="GO" id="GO:0051287">
    <property type="term" value="F:NAD binding"/>
    <property type="evidence" value="ECO:0007669"/>
    <property type="project" value="InterPro"/>
</dbReference>
<dbReference type="GO" id="GO:0000271">
    <property type="term" value="P:polysaccharide biosynthetic process"/>
    <property type="evidence" value="ECO:0007669"/>
    <property type="project" value="InterPro"/>
</dbReference>
<dbReference type="Pfam" id="PF03720">
    <property type="entry name" value="UDPG_MGDP_dh_C"/>
    <property type="match status" value="1"/>
</dbReference>
<accession>A0A7H1PWE5</accession>
<dbReference type="GeneID" id="91461642"/>
<keyword evidence="2" id="KW-0520">NAD</keyword>
<dbReference type="InterPro" id="IPR008927">
    <property type="entry name" value="6-PGluconate_DH-like_C_sf"/>
</dbReference>
<comment type="similarity">
    <text evidence="3">Belongs to the UDP-glucose/GDP-mannose dehydrogenase family.</text>
</comment>
<dbReference type="Gene3D" id="3.40.50.720">
    <property type="entry name" value="NAD(P)-binding Rossmann-like Domain"/>
    <property type="match status" value="2"/>
</dbReference>
<dbReference type="InterPro" id="IPR028359">
    <property type="entry name" value="UDP_ManNAc/GlcNAc_DH"/>
</dbReference>
<dbReference type="InterPro" id="IPR017476">
    <property type="entry name" value="UDP-Glc/GDP-Man"/>
</dbReference>
<evidence type="ECO:0000313" key="6">
    <source>
        <dbReference type="Proteomes" id="UP000516422"/>
    </source>
</evidence>
<dbReference type="InterPro" id="IPR036291">
    <property type="entry name" value="NAD(P)-bd_dom_sf"/>
</dbReference>
<dbReference type="PIRSF" id="PIRSF500136">
    <property type="entry name" value="UDP_ManNAc_DH"/>
    <property type="match status" value="1"/>
</dbReference>
<dbReference type="AlphaFoldDB" id="A0A7H1PWE5"/>
<evidence type="ECO:0000259" key="4">
    <source>
        <dbReference type="SMART" id="SM00984"/>
    </source>
</evidence>
<dbReference type="SUPFAM" id="SSF51735">
    <property type="entry name" value="NAD(P)-binding Rossmann-fold domains"/>
    <property type="match status" value="1"/>
</dbReference>
<dbReference type="KEGG" id="sgf:HEP81_02049"/>
<gene>
    <name evidence="5" type="ORF">HEP81_02049</name>
</gene>
<dbReference type="RefSeq" id="WP_037662419.1">
    <property type="nucleotide sequence ID" value="NZ_CP051006.1"/>
</dbReference>
<dbReference type="InterPro" id="IPR036220">
    <property type="entry name" value="UDP-Glc/GDP-Man_DH_C_sf"/>
</dbReference>
<dbReference type="Pfam" id="PF00984">
    <property type="entry name" value="UDPG_MGDP_dh"/>
    <property type="match status" value="1"/>
</dbReference>
<proteinExistence type="inferred from homology"/>
<protein>
    <submittedName>
        <fullName evidence="5">Nucleotide sugar dehydrogenase</fullName>
    </submittedName>
</protein>
<organism evidence="5 6">
    <name type="scientific">Streptomyces griseofuscus</name>
    <dbReference type="NCBI Taxonomy" id="146922"/>
    <lineage>
        <taxon>Bacteria</taxon>
        <taxon>Bacillati</taxon>
        <taxon>Actinomycetota</taxon>
        <taxon>Actinomycetes</taxon>
        <taxon>Kitasatosporales</taxon>
        <taxon>Streptomycetaceae</taxon>
        <taxon>Streptomyces</taxon>
    </lineage>
</organism>
<dbReference type="Pfam" id="PF03721">
    <property type="entry name" value="UDPG_MGDP_dh_N"/>
    <property type="match status" value="1"/>
</dbReference>
<evidence type="ECO:0000256" key="1">
    <source>
        <dbReference type="ARBA" id="ARBA00023002"/>
    </source>
</evidence>
<dbReference type="Proteomes" id="UP000516422">
    <property type="component" value="Chromosome"/>
</dbReference>
<evidence type="ECO:0000256" key="2">
    <source>
        <dbReference type="ARBA" id="ARBA00023027"/>
    </source>
</evidence>
<evidence type="ECO:0000256" key="3">
    <source>
        <dbReference type="PIRNR" id="PIRNR000124"/>
    </source>
</evidence>
<dbReference type="PANTHER" id="PTHR43491">
    <property type="entry name" value="UDP-N-ACETYL-D-MANNOSAMINE DEHYDROGENASE"/>
    <property type="match status" value="1"/>
</dbReference>
<evidence type="ECO:0000313" key="5">
    <source>
        <dbReference type="EMBL" id="QNT92375.1"/>
    </source>
</evidence>
<dbReference type="InterPro" id="IPR001732">
    <property type="entry name" value="UDP-Glc/GDP-Man_DH_N"/>
</dbReference>
<dbReference type="SUPFAM" id="SSF52413">
    <property type="entry name" value="UDP-glucose/GDP-mannose dehydrogenase C-terminal domain"/>
    <property type="match status" value="1"/>
</dbReference>
<dbReference type="PIRSF" id="PIRSF000124">
    <property type="entry name" value="UDPglc_GDPman_dh"/>
    <property type="match status" value="1"/>
</dbReference>
<dbReference type="GO" id="GO:0016628">
    <property type="term" value="F:oxidoreductase activity, acting on the CH-CH group of donors, NAD or NADP as acceptor"/>
    <property type="evidence" value="ECO:0007669"/>
    <property type="project" value="InterPro"/>
</dbReference>
<keyword evidence="1" id="KW-0560">Oxidoreductase</keyword>
<name>A0A7H1PWE5_9ACTN</name>
<dbReference type="SMART" id="SM00984">
    <property type="entry name" value="UDPG_MGDP_dh_C"/>
    <property type="match status" value="1"/>
</dbReference>
<sequence>MIKYREFQQLRVVVVGQGYVGLPLAVRAAEIGHRVVGFDVDAQRVKRLVRAESYIEDIPDSRLAPLLAAGVYLPTIDPADCANFDVAIVTVPTPLRDGVPDLSHVEAAARMLGQHLTRGATVILESTTYPGTTEEVFGPLLESASRLTAGQDFRLGYSPERIDPGNATWKLENTPKVISGIDPASKEAVHHFYASLVERVVPVTSCKEAELTKLLENTFRHVNIALANELAIFAHELDIDVWSAIDAASTKPFGFMRFTPGPGVGGHCLPIDPSYLSWRVQRTLGRNFRFVELANDVNNHMPDYVVRRLIDGLNRRRKSVNGSRVLLLGLAYKANTGDARETPAARIAELLIGMGAVVQAADPHVLDDAHPRAADLEKLQRVEVTPECLAAADAVVLLADHDAFDFPLITAHAPYILDCRRRLAGAHVDSL</sequence>
<dbReference type="EMBL" id="CP051006">
    <property type="protein sequence ID" value="QNT92375.1"/>
    <property type="molecule type" value="Genomic_DNA"/>
</dbReference>
<dbReference type="GO" id="GO:0016616">
    <property type="term" value="F:oxidoreductase activity, acting on the CH-OH group of donors, NAD or NADP as acceptor"/>
    <property type="evidence" value="ECO:0007669"/>
    <property type="project" value="InterPro"/>
</dbReference>